<evidence type="ECO:0000313" key="2">
    <source>
        <dbReference type="Proteomes" id="UP000184546"/>
    </source>
</evidence>
<reference evidence="2" key="1">
    <citation type="journal article" date="2017" name="Genome Biol.">
        <title>Comparative genomics reveals high biological diversity and specific adaptations in the industrially and medically important fungal genus Aspergillus.</title>
        <authorList>
            <person name="de Vries R.P."/>
            <person name="Riley R."/>
            <person name="Wiebenga A."/>
            <person name="Aguilar-Osorio G."/>
            <person name="Amillis S."/>
            <person name="Uchima C.A."/>
            <person name="Anderluh G."/>
            <person name="Asadollahi M."/>
            <person name="Askin M."/>
            <person name="Barry K."/>
            <person name="Battaglia E."/>
            <person name="Bayram O."/>
            <person name="Benocci T."/>
            <person name="Braus-Stromeyer S.A."/>
            <person name="Caldana C."/>
            <person name="Canovas D."/>
            <person name="Cerqueira G.C."/>
            <person name="Chen F."/>
            <person name="Chen W."/>
            <person name="Choi C."/>
            <person name="Clum A."/>
            <person name="Dos Santos R.A."/>
            <person name="Damasio A.R."/>
            <person name="Diallinas G."/>
            <person name="Emri T."/>
            <person name="Fekete E."/>
            <person name="Flipphi M."/>
            <person name="Freyberg S."/>
            <person name="Gallo A."/>
            <person name="Gournas C."/>
            <person name="Habgood R."/>
            <person name="Hainaut M."/>
            <person name="Harispe M.L."/>
            <person name="Henrissat B."/>
            <person name="Hilden K.S."/>
            <person name="Hope R."/>
            <person name="Hossain A."/>
            <person name="Karabika E."/>
            <person name="Karaffa L."/>
            <person name="Karanyi Z."/>
            <person name="Krasevec N."/>
            <person name="Kuo A."/>
            <person name="Kusch H."/>
            <person name="LaButti K."/>
            <person name="Lagendijk E.L."/>
            <person name="Lapidus A."/>
            <person name="Levasseur A."/>
            <person name="Lindquist E."/>
            <person name="Lipzen A."/>
            <person name="Logrieco A.F."/>
            <person name="MacCabe A."/>
            <person name="Maekelae M.R."/>
            <person name="Malavazi I."/>
            <person name="Melin P."/>
            <person name="Meyer V."/>
            <person name="Mielnichuk N."/>
            <person name="Miskei M."/>
            <person name="Molnar A.P."/>
            <person name="Mule G."/>
            <person name="Ngan C.Y."/>
            <person name="Orejas M."/>
            <person name="Orosz E."/>
            <person name="Ouedraogo J.P."/>
            <person name="Overkamp K.M."/>
            <person name="Park H.-S."/>
            <person name="Perrone G."/>
            <person name="Piumi F."/>
            <person name="Punt P.J."/>
            <person name="Ram A.F."/>
            <person name="Ramon A."/>
            <person name="Rauscher S."/>
            <person name="Record E."/>
            <person name="Riano-Pachon D.M."/>
            <person name="Robert V."/>
            <person name="Roehrig J."/>
            <person name="Ruller R."/>
            <person name="Salamov A."/>
            <person name="Salih N.S."/>
            <person name="Samson R.A."/>
            <person name="Sandor E."/>
            <person name="Sanguinetti M."/>
            <person name="Schuetze T."/>
            <person name="Sepcic K."/>
            <person name="Shelest E."/>
            <person name="Sherlock G."/>
            <person name="Sophianopoulou V."/>
            <person name="Squina F.M."/>
            <person name="Sun H."/>
            <person name="Susca A."/>
            <person name="Todd R.B."/>
            <person name="Tsang A."/>
            <person name="Unkles S.E."/>
            <person name="van de Wiele N."/>
            <person name="van Rossen-Uffink D."/>
            <person name="Oliveira J.V."/>
            <person name="Vesth T.C."/>
            <person name="Visser J."/>
            <person name="Yu J.-H."/>
            <person name="Zhou M."/>
            <person name="Andersen M.R."/>
            <person name="Archer D.B."/>
            <person name="Baker S.E."/>
            <person name="Benoit I."/>
            <person name="Brakhage A.A."/>
            <person name="Braus G.H."/>
            <person name="Fischer R."/>
            <person name="Frisvad J.C."/>
            <person name="Goldman G.H."/>
            <person name="Houbraken J."/>
            <person name="Oakley B."/>
            <person name="Pocsi I."/>
            <person name="Scazzocchio C."/>
            <person name="Seiboth B."/>
            <person name="vanKuyk P.A."/>
            <person name="Wortman J."/>
            <person name="Dyer P.S."/>
            <person name="Grigoriev I.V."/>
        </authorList>
    </citation>
    <scope>NUCLEOTIDE SEQUENCE [LARGE SCALE GENOMIC DNA]</scope>
    <source>
        <strain evidence="2">ATCC 16872 / CBS 172.66 / WB 5094</strain>
    </source>
</reference>
<gene>
    <name evidence="1" type="ORF">ASPACDRAFT_110701</name>
</gene>
<dbReference type="AlphaFoldDB" id="A0A1L9XA39"/>
<dbReference type="VEuPathDB" id="FungiDB:ASPACDRAFT_110701"/>
<keyword evidence="2" id="KW-1185">Reference proteome</keyword>
<evidence type="ECO:0000313" key="1">
    <source>
        <dbReference type="EMBL" id="OJK05290.1"/>
    </source>
</evidence>
<accession>A0A1L9XA39</accession>
<organism evidence="1 2">
    <name type="scientific">Aspergillus aculeatus (strain ATCC 16872 / CBS 172.66 / WB 5094)</name>
    <dbReference type="NCBI Taxonomy" id="690307"/>
    <lineage>
        <taxon>Eukaryota</taxon>
        <taxon>Fungi</taxon>
        <taxon>Dikarya</taxon>
        <taxon>Ascomycota</taxon>
        <taxon>Pezizomycotina</taxon>
        <taxon>Eurotiomycetes</taxon>
        <taxon>Eurotiomycetidae</taxon>
        <taxon>Eurotiales</taxon>
        <taxon>Aspergillaceae</taxon>
        <taxon>Aspergillus</taxon>
        <taxon>Aspergillus subgen. Circumdati</taxon>
    </lineage>
</organism>
<dbReference type="OrthoDB" id="10392272at2759"/>
<dbReference type="EMBL" id="KV878970">
    <property type="protein sequence ID" value="OJK05290.1"/>
    <property type="molecule type" value="Genomic_DNA"/>
</dbReference>
<protein>
    <submittedName>
        <fullName evidence="1">Uncharacterized protein</fullName>
    </submittedName>
</protein>
<proteinExistence type="predicted"/>
<sequence length="155" mass="17070">MTSAVIADSLWPRKIVVRAVGARAHLTYLELLRACTSIVPDFSILQLRLGIASALDLMIIDIETVQARGSTWFTESKFCILCGSGSHRIASHRGRTACAMWAFPYIAFLNSGSSGSNTAHGPHPDFPTRRSISGLLSLYQNRRDQIPTKFAYLSQ</sequence>
<dbReference type="RefSeq" id="XP_020061629.1">
    <property type="nucleotide sequence ID" value="XM_020195499.1"/>
</dbReference>
<dbReference type="Proteomes" id="UP000184546">
    <property type="component" value="Unassembled WGS sequence"/>
</dbReference>
<dbReference type="GeneID" id="30969313"/>
<name>A0A1L9XA39_ASPA1</name>